<proteinExistence type="predicted"/>
<comment type="caution">
    <text evidence="1">The sequence shown here is derived from an EMBL/GenBank/DDBJ whole genome shotgun (WGS) entry which is preliminary data.</text>
</comment>
<dbReference type="EMBL" id="JACHJQ010000011">
    <property type="protein sequence ID" value="MBB4912144.1"/>
    <property type="molecule type" value="Genomic_DNA"/>
</dbReference>
<keyword evidence="2" id="KW-1185">Reference proteome</keyword>
<reference evidence="1 2" key="1">
    <citation type="submission" date="2020-08" db="EMBL/GenBank/DDBJ databases">
        <title>Genomic Encyclopedia of Type Strains, Phase III (KMG-III): the genomes of soil and plant-associated and newly described type strains.</title>
        <authorList>
            <person name="Whitman W."/>
        </authorList>
    </citation>
    <scope>NUCLEOTIDE SEQUENCE [LARGE SCALE GENOMIC DNA]</scope>
    <source>
        <strain evidence="1 2">CECT 8960</strain>
    </source>
</reference>
<dbReference type="CDD" id="cd02440">
    <property type="entry name" value="AdoMet_MTases"/>
    <property type="match status" value="1"/>
</dbReference>
<sequence>MSDTASKYEAPSMVPVGVDPTRASIARVYDAFLGGKDNYGIDREVFHKVQKVAPEAQDLAWSNRNFLTRAVRFLTDQGGIRQFLDCGSGLPTAENTHQIAQRIDPEARVVYVDNDPVVIAHGEALLEDNDFTHFVAADIFEPQKVLQNPTVRKYLDFTKPIGLLHVGTLHHYTAENGGELMQEYIDELPSGSFVAISHFLDPQTPGHSELARRMEDVFIHSPMGSGRFRTKAQLREFLPGLEIIPPGPGKPADFELSDLWWPDGPRLRPLSQVEECSAAAVGRKL</sequence>
<dbReference type="Proteomes" id="UP000520767">
    <property type="component" value="Unassembled WGS sequence"/>
</dbReference>
<dbReference type="Gene3D" id="3.40.50.150">
    <property type="entry name" value="Vaccinia Virus protein VP39"/>
    <property type="match status" value="1"/>
</dbReference>
<organism evidence="1 2">
    <name type="scientific">Actinophytocola algeriensis</name>
    <dbReference type="NCBI Taxonomy" id="1768010"/>
    <lineage>
        <taxon>Bacteria</taxon>
        <taxon>Bacillati</taxon>
        <taxon>Actinomycetota</taxon>
        <taxon>Actinomycetes</taxon>
        <taxon>Pseudonocardiales</taxon>
        <taxon>Pseudonocardiaceae</taxon>
    </lineage>
</organism>
<evidence type="ECO:0000313" key="1">
    <source>
        <dbReference type="EMBL" id="MBB4912144.1"/>
    </source>
</evidence>
<dbReference type="AlphaFoldDB" id="A0A7W7QER2"/>
<dbReference type="Pfam" id="PF04672">
    <property type="entry name" value="Methyltransf_19"/>
    <property type="match status" value="1"/>
</dbReference>
<dbReference type="PIRSF" id="PIRSF017393">
    <property type="entry name" value="MTase_SAV2177"/>
    <property type="match status" value="1"/>
</dbReference>
<dbReference type="InterPro" id="IPR029063">
    <property type="entry name" value="SAM-dependent_MTases_sf"/>
</dbReference>
<dbReference type="InterPro" id="IPR006764">
    <property type="entry name" value="SAM_dep_MeTrfase_SAV2177_type"/>
</dbReference>
<protein>
    <recommendedName>
        <fullName evidence="3">S-adenosyl methyltransferase</fullName>
    </recommendedName>
</protein>
<dbReference type="RefSeq" id="WP_184816098.1">
    <property type="nucleotide sequence ID" value="NZ_JACHJQ010000011.1"/>
</dbReference>
<accession>A0A7W7QER2</accession>
<evidence type="ECO:0000313" key="2">
    <source>
        <dbReference type="Proteomes" id="UP000520767"/>
    </source>
</evidence>
<name>A0A7W7QER2_9PSEU</name>
<evidence type="ECO:0008006" key="3">
    <source>
        <dbReference type="Google" id="ProtNLM"/>
    </source>
</evidence>
<dbReference type="SUPFAM" id="SSF53335">
    <property type="entry name" value="S-adenosyl-L-methionine-dependent methyltransferases"/>
    <property type="match status" value="1"/>
</dbReference>
<gene>
    <name evidence="1" type="ORF">FHR82_008415</name>
</gene>